<sequence>MLAGAYFVFNPSYRLSLEARYYFETGNYEEAYKLASEAFTINPYNRMAFTLKTQSKIAKEWQSFINDADNYFQTIEKIANKPVVTKKDKLRIKMMLEILLDEYKTLKPSLLLPPKLKKEAKEKYLKAKKLYEELFE</sequence>
<name>A0AAJ4UXZ1_9BACT</name>
<gene>
    <name evidence="2" type="ORF">C6V80_01640</name>
    <name evidence="3" type="ORF">EDC58_1099</name>
</gene>
<dbReference type="Proteomes" id="UP000272781">
    <property type="component" value="Unassembled WGS sequence"/>
</dbReference>
<dbReference type="Proteomes" id="UP000298805">
    <property type="component" value="Chromosome"/>
</dbReference>
<accession>A0AAJ4UXZ1</accession>
<evidence type="ECO:0000313" key="4">
    <source>
        <dbReference type="Proteomes" id="UP000272781"/>
    </source>
</evidence>
<reference evidence="5" key="1">
    <citation type="submission" date="2018-03" db="EMBL/GenBank/DDBJ databases">
        <title>A comparative analysis of the Nautiliaceae.</title>
        <authorList>
            <person name="Grosche A."/>
            <person name="Smedile F."/>
            <person name="Vetriani C."/>
        </authorList>
    </citation>
    <scope>NUCLEOTIDE SEQUENCE [LARGE SCALE GENOMIC DNA]</scope>
    <source>
        <strain evidence="5">TB6</strain>
    </source>
</reference>
<proteinExistence type="predicted"/>
<dbReference type="InterPro" id="IPR011990">
    <property type="entry name" value="TPR-like_helical_dom_sf"/>
</dbReference>
<dbReference type="InterPro" id="IPR019734">
    <property type="entry name" value="TPR_rpt"/>
</dbReference>
<protein>
    <recommendedName>
        <fullName evidence="6">Tetratricopeptide repeat protein</fullName>
    </recommendedName>
</protein>
<organism evidence="3 4">
    <name type="scientific">Caminibacter pacificus</name>
    <dbReference type="NCBI Taxonomy" id="1424653"/>
    <lineage>
        <taxon>Bacteria</taxon>
        <taxon>Pseudomonadati</taxon>
        <taxon>Campylobacterota</taxon>
        <taxon>Epsilonproteobacteria</taxon>
        <taxon>Nautiliales</taxon>
        <taxon>Nautiliaceae</taxon>
        <taxon>Caminibacter</taxon>
    </lineage>
</organism>
<reference evidence="3 4" key="2">
    <citation type="submission" date="2018-11" db="EMBL/GenBank/DDBJ databases">
        <title>Genomic Encyclopedia of Type Strains, Phase IV (KMG-IV): sequencing the most valuable type-strain genomes for metagenomic binning, comparative biology and taxonomic classification.</title>
        <authorList>
            <person name="Goeker M."/>
        </authorList>
    </citation>
    <scope>NUCLEOTIDE SEQUENCE [LARGE SCALE GENOMIC DNA]</scope>
    <source>
        <strain evidence="3 4">DSM 27783</strain>
    </source>
</reference>
<dbReference type="SUPFAM" id="SSF48452">
    <property type="entry name" value="TPR-like"/>
    <property type="match status" value="1"/>
</dbReference>
<keyword evidence="5" id="KW-1185">Reference proteome</keyword>
<keyword evidence="1" id="KW-0802">TPR repeat</keyword>
<dbReference type="PROSITE" id="PS50005">
    <property type="entry name" value="TPR"/>
    <property type="match status" value="1"/>
</dbReference>
<evidence type="ECO:0000313" key="3">
    <source>
        <dbReference type="EMBL" id="ROR40114.1"/>
    </source>
</evidence>
<evidence type="ECO:0008006" key="6">
    <source>
        <dbReference type="Google" id="ProtNLM"/>
    </source>
</evidence>
<dbReference type="EMBL" id="RJVK01000002">
    <property type="protein sequence ID" value="ROR40114.1"/>
    <property type="molecule type" value="Genomic_DNA"/>
</dbReference>
<evidence type="ECO:0000313" key="5">
    <source>
        <dbReference type="Proteomes" id="UP000298805"/>
    </source>
</evidence>
<evidence type="ECO:0000256" key="1">
    <source>
        <dbReference type="PROSITE-ProRule" id="PRU00339"/>
    </source>
</evidence>
<evidence type="ECO:0000313" key="2">
    <source>
        <dbReference type="EMBL" id="QCI27710.1"/>
    </source>
</evidence>
<feature type="repeat" description="TPR" evidence="1">
    <location>
        <begin position="12"/>
        <end position="45"/>
    </location>
</feature>
<dbReference type="RefSeq" id="WP_123352498.1">
    <property type="nucleotide sequence ID" value="NZ_CP027432.2"/>
</dbReference>
<reference evidence="2" key="3">
    <citation type="submission" date="2019-06" db="EMBL/GenBank/DDBJ databases">
        <title>A comparative analysis of the Nautiliaceae.</title>
        <authorList>
            <person name="Grosche A."/>
            <person name="Smedile F."/>
            <person name="Vetriani C."/>
        </authorList>
    </citation>
    <scope>NUCLEOTIDE SEQUENCE</scope>
    <source>
        <strain evidence="2">TB6</strain>
    </source>
</reference>
<dbReference type="AlphaFoldDB" id="A0AAJ4UXZ1"/>
<dbReference type="EMBL" id="CP027432">
    <property type="protein sequence ID" value="QCI27710.1"/>
    <property type="molecule type" value="Genomic_DNA"/>
</dbReference>